<dbReference type="Gene3D" id="1.25.40.10">
    <property type="entry name" value="Tetratricopeptide repeat domain"/>
    <property type="match status" value="1"/>
</dbReference>
<dbReference type="Proteomes" id="UP000029389">
    <property type="component" value="Unassembled WGS sequence"/>
</dbReference>
<dbReference type="EMBL" id="JMQC01000008">
    <property type="protein sequence ID" value="KFN03198.1"/>
    <property type="molecule type" value="Genomic_DNA"/>
</dbReference>
<dbReference type="InterPro" id="IPR011990">
    <property type="entry name" value="TPR-like_helical_dom_sf"/>
</dbReference>
<reference evidence="1 3" key="1">
    <citation type="submission" date="2014-04" db="EMBL/GenBank/DDBJ databases">
        <authorList>
            <person name="Bishop-Lilly K.A."/>
            <person name="Broomall S.M."/>
            <person name="Chain P.S."/>
            <person name="Chertkov O."/>
            <person name="Coyne S.R."/>
            <person name="Daligault H.E."/>
            <person name="Davenport K.W."/>
            <person name="Erkkila T."/>
            <person name="Frey K.G."/>
            <person name="Gibbons H.S."/>
            <person name="Gu W."/>
            <person name="Jaissle J."/>
            <person name="Johnson S.L."/>
            <person name="Koroleva G.I."/>
            <person name="Ladner J.T."/>
            <person name="Lo C.-C."/>
            <person name="Minogue T.D."/>
            <person name="Munk C."/>
            <person name="Palacios G.F."/>
            <person name="Redden C.L."/>
            <person name="Rosenzweig C.N."/>
            <person name="Scholz M.B."/>
            <person name="Teshima H."/>
            <person name="Xu Y."/>
        </authorList>
    </citation>
    <scope>NUCLEOTIDE SEQUENCE [LARGE SCALE GENOMIC DNA]</scope>
    <source>
        <strain evidence="1 3">BHP</strain>
    </source>
</reference>
<gene>
    <name evidence="2" type="ORF">D0U04_26400</name>
    <name evidence="1" type="ORF">DJ93_252</name>
</gene>
<dbReference type="Proteomes" id="UP000264294">
    <property type="component" value="Unassembled WGS sequence"/>
</dbReference>
<reference evidence="2 4" key="2">
    <citation type="submission" date="2018-08" db="EMBL/GenBank/DDBJ databases">
        <title>Bacillus clarus sp. nov. strain PS00077A.</title>
        <authorList>
            <person name="Mendez Acevedo M."/>
            <person name="Carroll L."/>
            <person name="Mukherjee M."/>
            <person name="Wiedmann M."/>
            <person name="Kovac J."/>
        </authorList>
    </citation>
    <scope>NUCLEOTIDE SEQUENCE [LARGE SCALE GENOMIC DNA]</scope>
    <source>
        <strain evidence="2 4">PS00077A</strain>
    </source>
</reference>
<dbReference type="InterPro" id="IPR019734">
    <property type="entry name" value="TPR_rpt"/>
</dbReference>
<organism evidence="1 3">
    <name type="scientific">Bacillus clarus</name>
    <dbReference type="NCBI Taxonomy" id="2338372"/>
    <lineage>
        <taxon>Bacteria</taxon>
        <taxon>Bacillati</taxon>
        <taxon>Bacillota</taxon>
        <taxon>Bacilli</taxon>
        <taxon>Bacillales</taxon>
        <taxon>Bacillaceae</taxon>
        <taxon>Bacillus</taxon>
        <taxon>Bacillus cereus group</taxon>
    </lineage>
</organism>
<dbReference type="SUPFAM" id="SSF48452">
    <property type="entry name" value="TPR-like"/>
    <property type="match status" value="1"/>
</dbReference>
<evidence type="ECO:0000313" key="4">
    <source>
        <dbReference type="Proteomes" id="UP000264294"/>
    </source>
</evidence>
<name>A0A090YYM0_9BACI</name>
<keyword evidence="4" id="KW-1185">Reference proteome</keyword>
<evidence type="ECO:0000313" key="1">
    <source>
        <dbReference type="EMBL" id="KFN03198.1"/>
    </source>
</evidence>
<dbReference type="PATRIC" id="fig|1405.8.peg.421"/>
<dbReference type="AlphaFoldDB" id="A0A090YYM0"/>
<dbReference type="SMART" id="SM00028">
    <property type="entry name" value="TPR"/>
    <property type="match status" value="2"/>
</dbReference>
<dbReference type="RefSeq" id="WP_042978946.1">
    <property type="nucleotide sequence ID" value="NZ_JMQC01000008.1"/>
</dbReference>
<dbReference type="EMBL" id="QVOD01000055">
    <property type="protein sequence ID" value="RFT62993.1"/>
    <property type="molecule type" value="Genomic_DNA"/>
</dbReference>
<comment type="caution">
    <text evidence="1">The sequence shown here is derived from an EMBL/GenBank/DDBJ whole genome shotgun (WGS) entry which is preliminary data.</text>
</comment>
<proteinExistence type="predicted"/>
<protein>
    <submittedName>
        <fullName evidence="1">Tetratricopeptide repeat family protein</fullName>
    </submittedName>
</protein>
<sequence>MNTITTFEEHGEVLPFWQSTIKEPATLLYFDRHLDLKLISKAKIQKIHQRVEKNQSLNTLNRDIPCREDEKYAYGLDDFLYAAIDLSMFKKIIWVSPVIKHQNNINDLGKVFWTLLSLIPHHGNEIIDSFKKYPFGIEVKIKNTTLMITTINNLKYMQLYKESNLITDIDLDFFYNLENKNLYYKLDQVLQILKENKVTDSIKTMTYSIKSGFLPESYRRLSGILSHKLDMRLISNPARNHSLPIETMAALSSRKPLDQKYLNYLQEKELDILSGIGWKLRSLLFVQMGQLSEAEKCYYRAREQGDEAFWAAYNIGMSYMKQKNYEHALKWLQQTKDVVDTIQAHSLILQILCHLHLENFEYGLSLAHNTLEILPMRTEIYELIEIFCKKMNMKESHYVYYKEKSQKINQLLKT</sequence>
<accession>A0A090YYM0</accession>
<evidence type="ECO:0000313" key="3">
    <source>
        <dbReference type="Proteomes" id="UP000029389"/>
    </source>
</evidence>
<evidence type="ECO:0000313" key="2">
    <source>
        <dbReference type="EMBL" id="RFT62993.1"/>
    </source>
</evidence>